<accession>A0ABN2NPN2</accession>
<evidence type="ECO:0000313" key="3">
    <source>
        <dbReference type="EMBL" id="GAA1875615.1"/>
    </source>
</evidence>
<dbReference type="Proteomes" id="UP001501094">
    <property type="component" value="Unassembled WGS sequence"/>
</dbReference>
<dbReference type="EMBL" id="BAAANL010000011">
    <property type="protein sequence ID" value="GAA1875615.1"/>
    <property type="molecule type" value="Genomic_DNA"/>
</dbReference>
<proteinExistence type="predicted"/>
<feature type="compositionally biased region" description="Low complexity" evidence="1">
    <location>
        <begin position="61"/>
        <end position="77"/>
    </location>
</feature>
<dbReference type="PANTHER" id="PTHR35788:SF1">
    <property type="entry name" value="EXPORTED PROTEIN"/>
    <property type="match status" value="1"/>
</dbReference>
<feature type="compositionally biased region" description="Low complexity" evidence="1">
    <location>
        <begin position="403"/>
        <end position="412"/>
    </location>
</feature>
<feature type="domain" description="YoaR-like putative peptidoglycan binding" evidence="2">
    <location>
        <begin position="708"/>
        <end position="820"/>
    </location>
</feature>
<dbReference type="InterPro" id="IPR022029">
    <property type="entry name" value="YoaR-like_PG-bd"/>
</dbReference>
<evidence type="ECO:0000259" key="2">
    <source>
        <dbReference type="Pfam" id="PF12229"/>
    </source>
</evidence>
<feature type="compositionally biased region" description="Low complexity" evidence="1">
    <location>
        <begin position="84"/>
        <end position="112"/>
    </location>
</feature>
<feature type="compositionally biased region" description="Low complexity" evidence="1">
    <location>
        <begin position="164"/>
        <end position="198"/>
    </location>
</feature>
<sequence length="1072" mass="105698">MGQPTDNDKPSVPTGQNDPNSTDQAVPPLLATRPGPAGAAAMPPSIRPAARPPARPSREGSAVTPPASGPTAAAGAGPVPGPAAPAGAGSAQGPTTPPGSGSTPPAPAGSGPTVPPGSGPGSGPTPFPGSGSTPPAGPQQPQAPGQPARSGGAPVAPAPGPGGQAPSGAPVAGPSSSGPVSGGPAQAGPAQAGPAQAGSTGGPAPTGPSSSGTPASGDEPGDQAALLQSVVDNLRPEQSAARPEAAGGYQPRVFAFDDADRDPGSGNGAPRQEAARPAAAAASGPASPASAAPASPSPAAAQASVPPADASAPPASMPPARQTPAPASAAAAAPASGTPASVPPPAGAPTVPPAGEPATIVPPSPGSPGEIPAAAPPADAPRFSGTAPVSALRAGQSGGTQPLGGPQTGQPPFGQPGGGPQTGQPPFGQPGGGPQAGQPPFGQSGGRPAGAPGAASSPNALPHGVRPPGGPYGAPGPQAGAPGSAAPGQILPPPNFPGSFGPQGGAGAPKRRAPVKTLLAVGLGVVAVVAAFAILAGVQAGAVPGGTTVAGIDIGGKSRDEAVAALDEGLAKRSKKSLVLVAGETESKLDPAKSGLAYDAEATVDGLTGFSLDPVRMWQHLSGSGGEEDLVLAVDDKLLKGAVESLSENMTVKPADGAVEFTDGVPRATDARKGSTLDAQGATAVITENWLVSQSPYTLPTKETEADITQAEVDAAMTQAEKVISASVEVRVEGYSVELTPADLAANASFAPDEGTLKLRFDRDALVDTIGERAQGLLTIPEDAHFEFQGGRPVVVGGGAGTTLDAKEVGERVNAAARGDDRVAEVKLHEQDPEDTKKALEELGVNEIVSEFSTPLTDDNVRTQNLIRGAEMITGNLVKPGETFSLIEALSPITEANGYVSSGIVSEGKHVEGVGGGLSQMATTSYNAGYFAGYDDVEHRQHSFWFPRYPAGREATIYVGALDMKFTNDTPYGAVLESFVSGGQLTVRLWSTKHYTVQTSDTGQQAVVKTSPVKSNDPECVAYPGGENGFTITNFRKVSLNGELVKDEQYTWTYKPDNPVECTKGGGGDGGD</sequence>
<dbReference type="Pfam" id="PF04294">
    <property type="entry name" value="VanW"/>
    <property type="match status" value="1"/>
</dbReference>
<feature type="compositionally biased region" description="Low complexity" evidence="1">
    <location>
        <begin position="27"/>
        <end position="49"/>
    </location>
</feature>
<evidence type="ECO:0000313" key="4">
    <source>
        <dbReference type="Proteomes" id="UP001501094"/>
    </source>
</evidence>
<evidence type="ECO:0000256" key="1">
    <source>
        <dbReference type="SAM" id="MobiDB-lite"/>
    </source>
</evidence>
<dbReference type="InterPro" id="IPR052913">
    <property type="entry name" value="Glycopeptide_resist_protein"/>
</dbReference>
<gene>
    <name evidence="3" type="ORF">GCM10009751_39190</name>
</gene>
<dbReference type="PANTHER" id="PTHR35788">
    <property type="entry name" value="EXPORTED PROTEIN-RELATED"/>
    <property type="match status" value="1"/>
</dbReference>
<protein>
    <recommendedName>
        <fullName evidence="2">YoaR-like putative peptidoglycan binding domain-containing protein</fullName>
    </recommendedName>
</protein>
<feature type="compositionally biased region" description="Low complexity" evidence="1">
    <location>
        <begin position="207"/>
        <end position="217"/>
    </location>
</feature>
<dbReference type="InterPro" id="IPR007391">
    <property type="entry name" value="Vancomycin_resist_VanW"/>
</dbReference>
<feature type="compositionally biased region" description="Pro residues" evidence="1">
    <location>
        <begin position="113"/>
        <end position="127"/>
    </location>
</feature>
<feature type="region of interest" description="Disordered" evidence="1">
    <location>
        <begin position="1"/>
        <end position="510"/>
    </location>
</feature>
<feature type="compositionally biased region" description="Low complexity" evidence="1">
    <location>
        <begin position="275"/>
        <end position="340"/>
    </location>
</feature>
<feature type="compositionally biased region" description="Low complexity" evidence="1">
    <location>
        <begin position="449"/>
        <end position="460"/>
    </location>
</feature>
<feature type="compositionally biased region" description="Low complexity" evidence="1">
    <location>
        <begin position="128"/>
        <end position="155"/>
    </location>
</feature>
<keyword evidence="4" id="KW-1185">Reference proteome</keyword>
<feature type="compositionally biased region" description="Pro residues" evidence="1">
    <location>
        <begin position="341"/>
        <end position="366"/>
    </location>
</feature>
<reference evidence="3 4" key="1">
    <citation type="journal article" date="2019" name="Int. J. Syst. Evol. Microbiol.">
        <title>The Global Catalogue of Microorganisms (GCM) 10K type strain sequencing project: providing services to taxonomists for standard genome sequencing and annotation.</title>
        <authorList>
            <consortium name="The Broad Institute Genomics Platform"/>
            <consortium name="The Broad Institute Genome Sequencing Center for Infectious Disease"/>
            <person name="Wu L."/>
            <person name="Ma J."/>
        </authorList>
    </citation>
    <scope>NUCLEOTIDE SEQUENCE [LARGE SCALE GENOMIC DNA]</scope>
    <source>
        <strain evidence="3 4">JCM 14326</strain>
    </source>
</reference>
<dbReference type="Pfam" id="PF12229">
    <property type="entry name" value="PG_binding_4"/>
    <property type="match status" value="1"/>
</dbReference>
<organism evidence="3 4">
    <name type="scientific">Myceligenerans crystallogenes</name>
    <dbReference type="NCBI Taxonomy" id="316335"/>
    <lineage>
        <taxon>Bacteria</taxon>
        <taxon>Bacillati</taxon>
        <taxon>Actinomycetota</taxon>
        <taxon>Actinomycetes</taxon>
        <taxon>Micrococcales</taxon>
        <taxon>Promicromonosporaceae</taxon>
        <taxon>Myceligenerans</taxon>
    </lineage>
</organism>
<name>A0ABN2NPN2_9MICO</name>
<feature type="compositionally biased region" description="Polar residues" evidence="1">
    <location>
        <begin position="13"/>
        <end position="24"/>
    </location>
</feature>
<feature type="compositionally biased region" description="Low complexity" evidence="1">
    <location>
        <begin position="475"/>
        <end position="488"/>
    </location>
</feature>
<comment type="caution">
    <text evidence="3">The sequence shown here is derived from an EMBL/GenBank/DDBJ whole genome shotgun (WGS) entry which is preliminary data.</text>
</comment>